<dbReference type="AlphaFoldDB" id="A0A7I9VK10"/>
<feature type="chain" id="PRO_5029560891" description="Thioredoxin domain-containing protein" evidence="1">
    <location>
        <begin position="20"/>
        <end position="170"/>
    </location>
</feature>
<dbReference type="PROSITE" id="PS51257">
    <property type="entry name" value="PROKAR_LIPOPROTEIN"/>
    <property type="match status" value="1"/>
</dbReference>
<evidence type="ECO:0000313" key="4">
    <source>
        <dbReference type="Proteomes" id="UP000503640"/>
    </source>
</evidence>
<name>A0A7I9VK10_9BACT</name>
<evidence type="ECO:0000256" key="1">
    <source>
        <dbReference type="SAM" id="SignalP"/>
    </source>
</evidence>
<dbReference type="Gene3D" id="3.40.30.10">
    <property type="entry name" value="Glutaredoxin"/>
    <property type="match status" value="1"/>
</dbReference>
<dbReference type="PROSITE" id="PS51352">
    <property type="entry name" value="THIOREDOXIN_2"/>
    <property type="match status" value="1"/>
</dbReference>
<keyword evidence="1" id="KW-0732">Signal</keyword>
<feature type="signal peptide" evidence="1">
    <location>
        <begin position="1"/>
        <end position="19"/>
    </location>
</feature>
<dbReference type="EMBL" id="BJTG01000003">
    <property type="protein sequence ID" value="GEJ56713.1"/>
    <property type="molecule type" value="Genomic_DNA"/>
</dbReference>
<evidence type="ECO:0000313" key="3">
    <source>
        <dbReference type="EMBL" id="GEJ56713.1"/>
    </source>
</evidence>
<gene>
    <name evidence="3" type="ORF">AMYX_14540</name>
</gene>
<dbReference type="Proteomes" id="UP000503640">
    <property type="component" value="Unassembled WGS sequence"/>
</dbReference>
<comment type="caution">
    <text evidence="3">The sequence shown here is derived from an EMBL/GenBank/DDBJ whole genome shotgun (WGS) entry which is preliminary data.</text>
</comment>
<keyword evidence="4" id="KW-1185">Reference proteome</keyword>
<proteinExistence type="predicted"/>
<evidence type="ECO:0000259" key="2">
    <source>
        <dbReference type="PROSITE" id="PS51352"/>
    </source>
</evidence>
<reference evidence="4" key="1">
    <citation type="journal article" date="2020" name="Appl. Environ. Microbiol.">
        <title>Diazotrophic Anaeromyxobacter Isolates from Soils.</title>
        <authorList>
            <person name="Masuda Y."/>
            <person name="Yamanaka H."/>
            <person name="Xu Z.X."/>
            <person name="Shiratori Y."/>
            <person name="Aono T."/>
            <person name="Amachi S."/>
            <person name="Senoo K."/>
            <person name="Itoh H."/>
        </authorList>
    </citation>
    <scope>NUCLEOTIDE SEQUENCE [LARGE SCALE GENOMIC DNA]</scope>
    <source>
        <strain evidence="4">R267</strain>
    </source>
</reference>
<protein>
    <recommendedName>
        <fullName evidence="2">Thioredoxin domain-containing protein</fullName>
    </recommendedName>
</protein>
<dbReference type="InterPro" id="IPR036249">
    <property type="entry name" value="Thioredoxin-like_sf"/>
</dbReference>
<sequence>MVPRPLLALAALAASGACAHRAVPPSWAARAELPFVALTLDGERVVVGGPGPPRLVEVWATWCAPCGPAAERARAVLARHPRVAAYAVSVDEDRAALEQRLAERPPPGRPLVLPGGPAAAARRGLRDFPTFLALDARGRLVGVEVGLSPGLGPRLDRMLRHAEGLVGEGE</sequence>
<feature type="domain" description="Thioredoxin" evidence="2">
    <location>
        <begin position="26"/>
        <end position="167"/>
    </location>
</feature>
<dbReference type="InterPro" id="IPR013766">
    <property type="entry name" value="Thioredoxin_domain"/>
</dbReference>
<dbReference type="SUPFAM" id="SSF52833">
    <property type="entry name" value="Thioredoxin-like"/>
    <property type="match status" value="1"/>
</dbReference>
<dbReference type="CDD" id="cd02966">
    <property type="entry name" value="TlpA_like_family"/>
    <property type="match status" value="1"/>
</dbReference>
<organism evidence="3 4">
    <name type="scientific">Anaeromyxobacter diazotrophicus</name>
    <dbReference type="NCBI Taxonomy" id="2590199"/>
    <lineage>
        <taxon>Bacteria</taxon>
        <taxon>Pseudomonadati</taxon>
        <taxon>Myxococcota</taxon>
        <taxon>Myxococcia</taxon>
        <taxon>Myxococcales</taxon>
        <taxon>Cystobacterineae</taxon>
        <taxon>Anaeromyxobacteraceae</taxon>
        <taxon>Anaeromyxobacter</taxon>
    </lineage>
</organism>
<accession>A0A7I9VK10</accession>